<feature type="compositionally biased region" description="Low complexity" evidence="1">
    <location>
        <begin position="28"/>
        <end position="41"/>
    </location>
</feature>
<evidence type="ECO:0000259" key="3">
    <source>
        <dbReference type="Pfam" id="PF11738"/>
    </source>
</evidence>
<evidence type="ECO:0000313" key="4">
    <source>
        <dbReference type="EMBL" id="MCU6744587.1"/>
    </source>
</evidence>
<evidence type="ECO:0000256" key="1">
    <source>
        <dbReference type="SAM" id="MobiDB-lite"/>
    </source>
</evidence>
<feature type="signal peptide" evidence="2">
    <location>
        <begin position="1"/>
        <end position="25"/>
    </location>
</feature>
<evidence type="ECO:0000256" key="2">
    <source>
        <dbReference type="SAM" id="SignalP"/>
    </source>
</evidence>
<keyword evidence="5" id="KW-1185">Reference proteome</keyword>
<dbReference type="RefSeq" id="WP_262574669.1">
    <property type="nucleotide sequence ID" value="NZ_JAOQKJ010000006.1"/>
</dbReference>
<keyword evidence="2" id="KW-0732">Signal</keyword>
<dbReference type="Proteomes" id="UP001652432">
    <property type="component" value="Unassembled WGS sequence"/>
</dbReference>
<proteinExistence type="predicted"/>
<dbReference type="InterPro" id="IPR037126">
    <property type="entry name" value="PdaC/RsiV-like_sf"/>
</dbReference>
<feature type="domain" description="DUF3298" evidence="3">
    <location>
        <begin position="223"/>
        <end position="273"/>
    </location>
</feature>
<comment type="caution">
    <text evidence="4">The sequence shown here is derived from an EMBL/GenBank/DDBJ whole genome shotgun (WGS) entry which is preliminary data.</text>
</comment>
<organism evidence="4 5">
    <name type="scientific">Suilimivivens aceti</name>
    <dbReference type="NCBI Taxonomy" id="2981774"/>
    <lineage>
        <taxon>Bacteria</taxon>
        <taxon>Bacillati</taxon>
        <taxon>Bacillota</taxon>
        <taxon>Clostridia</taxon>
        <taxon>Lachnospirales</taxon>
        <taxon>Lachnospiraceae</taxon>
        <taxon>Suilimivivens</taxon>
    </lineage>
</organism>
<dbReference type="EMBL" id="JAOQKJ010000006">
    <property type="protein sequence ID" value="MCU6744587.1"/>
    <property type="molecule type" value="Genomic_DNA"/>
</dbReference>
<dbReference type="Gene3D" id="3.30.565.40">
    <property type="entry name" value="Fervidobacterium nodosum Rt17-B1 like"/>
    <property type="match status" value="1"/>
</dbReference>
<dbReference type="Gene3D" id="3.90.640.20">
    <property type="entry name" value="Heat-shock cognate protein, ATPase"/>
    <property type="match status" value="1"/>
</dbReference>
<evidence type="ECO:0000313" key="5">
    <source>
        <dbReference type="Proteomes" id="UP001652432"/>
    </source>
</evidence>
<dbReference type="PROSITE" id="PS51257">
    <property type="entry name" value="PROKAR_LIPOPROTEIN"/>
    <property type="match status" value="1"/>
</dbReference>
<sequence>MKKRSYYVILFGLTALLLSSCGKNATGGAESSEAGTEAAGGESEDGTASGGKAGSVTGSAVIPLFVDYDYESVYSDSTYKQLISTEIPKVIVLDDQHEALQKTLDTWNQEIYDDQMAEYTEAKNDWMEIWENAGEDTYAQDLTVEGSINFFRTDEKLISLYYNEYLWLGGAHPSTFGRTLNADPLTGKILTLRDIAADYDSLYERAAEKLAEINEESGLYEGYEDTLNSIFYEENSDYGEPLFTVSADGVTVYFNMYTLAPYAAGAQQLDFPFAEYGDLFLEEYQKKQKDSAVALEEEERISIDPDGDGTEKEFYYRADRDEDGYATSFIISYDGQEYDTVTLKGTEDYISSYQSYGYVIRSEDGRYFLYLQNFGEGDQSYLQVFALTEDGPVFVGAEGLSMNGQERTELDPDSFLMSSRFDILGTYSAFKTFHTGEDGMPETEDELWTITAAYTDWKIELTSMVDLQLPVREKGTERGSGQEETVPAGSTFILMKTDGVNYVEAALPDGRICEFTLEAPEEDGWVWKLNGEDIEECFTYIPYAG</sequence>
<reference evidence="4 5" key="1">
    <citation type="journal article" date="2021" name="ISME Commun">
        <title>Automated analysis of genomic sequences facilitates high-throughput and comprehensive description of bacteria.</title>
        <authorList>
            <person name="Hitch T.C.A."/>
        </authorList>
    </citation>
    <scope>NUCLEOTIDE SEQUENCE [LARGE SCALE GENOMIC DNA]</scope>
    <source>
        <strain evidence="4 5">Sanger_18</strain>
    </source>
</reference>
<dbReference type="Pfam" id="PF11738">
    <property type="entry name" value="DUF3298"/>
    <property type="match status" value="1"/>
</dbReference>
<dbReference type="InterPro" id="IPR021729">
    <property type="entry name" value="DUF3298"/>
</dbReference>
<name>A0ABT2T2W0_9FIRM</name>
<feature type="chain" id="PRO_5046195878" evidence="2">
    <location>
        <begin position="26"/>
        <end position="545"/>
    </location>
</feature>
<protein>
    <submittedName>
        <fullName evidence="4">DUF3298 and DUF4163 domain-containing protein</fullName>
    </submittedName>
</protein>
<gene>
    <name evidence="4" type="ORF">OCV77_08770</name>
</gene>
<accession>A0ABT2T2W0</accession>
<feature type="region of interest" description="Disordered" evidence="1">
    <location>
        <begin position="28"/>
        <end position="53"/>
    </location>
</feature>